<sequence length="230" mass="25910">MVLEQLVSSPFTDAIKSARPLKNFTASKFNQYDPKMGDAVAHLIHYQQMMSLHHADDSLMCKMFPSSLGTLGLLWFNKLPSKSVPDSLTKELDLTEGRRDLTRIKIAKFQQELERGYDQSPNLPFSKSTLDRTLFSNLLTPDLATRPPGCRNIYSKTSRLDLDGSRLRTALSQSRRSWSFGMSEEVTHEDLFDGGDGGGQREVRRRGGGEKRPVEEVDEDVKGEVMQANI</sequence>
<keyword evidence="3" id="KW-1185">Reference proteome</keyword>
<protein>
    <submittedName>
        <fullName evidence="2">Uncharacterized protein</fullName>
    </submittedName>
</protein>
<dbReference type="Proteomes" id="UP000823749">
    <property type="component" value="Chromosome 3"/>
</dbReference>
<dbReference type="AlphaFoldDB" id="A0AAV6L401"/>
<evidence type="ECO:0000313" key="2">
    <source>
        <dbReference type="EMBL" id="KAG5559717.1"/>
    </source>
</evidence>
<feature type="compositionally biased region" description="Basic and acidic residues" evidence="1">
    <location>
        <begin position="199"/>
        <end position="223"/>
    </location>
</feature>
<organism evidence="2 3">
    <name type="scientific">Rhododendron griersonianum</name>
    <dbReference type="NCBI Taxonomy" id="479676"/>
    <lineage>
        <taxon>Eukaryota</taxon>
        <taxon>Viridiplantae</taxon>
        <taxon>Streptophyta</taxon>
        <taxon>Embryophyta</taxon>
        <taxon>Tracheophyta</taxon>
        <taxon>Spermatophyta</taxon>
        <taxon>Magnoliopsida</taxon>
        <taxon>eudicotyledons</taxon>
        <taxon>Gunneridae</taxon>
        <taxon>Pentapetalae</taxon>
        <taxon>asterids</taxon>
        <taxon>Ericales</taxon>
        <taxon>Ericaceae</taxon>
        <taxon>Ericoideae</taxon>
        <taxon>Rhodoreae</taxon>
        <taxon>Rhododendron</taxon>
    </lineage>
</organism>
<proteinExistence type="predicted"/>
<accession>A0AAV6L401</accession>
<gene>
    <name evidence="2" type="ORF">RHGRI_009286</name>
</gene>
<feature type="region of interest" description="Disordered" evidence="1">
    <location>
        <begin position="188"/>
        <end position="230"/>
    </location>
</feature>
<evidence type="ECO:0000256" key="1">
    <source>
        <dbReference type="SAM" id="MobiDB-lite"/>
    </source>
</evidence>
<comment type="caution">
    <text evidence="2">The sequence shown here is derived from an EMBL/GenBank/DDBJ whole genome shotgun (WGS) entry which is preliminary data.</text>
</comment>
<dbReference type="EMBL" id="JACTNZ010000003">
    <property type="protein sequence ID" value="KAG5559717.1"/>
    <property type="molecule type" value="Genomic_DNA"/>
</dbReference>
<reference evidence="2" key="1">
    <citation type="submission" date="2020-08" db="EMBL/GenBank/DDBJ databases">
        <title>Plant Genome Project.</title>
        <authorList>
            <person name="Zhang R.-G."/>
        </authorList>
    </citation>
    <scope>NUCLEOTIDE SEQUENCE</scope>
    <source>
        <strain evidence="2">WSP0</strain>
        <tissue evidence="2">Leaf</tissue>
    </source>
</reference>
<name>A0AAV6L401_9ERIC</name>
<evidence type="ECO:0000313" key="3">
    <source>
        <dbReference type="Proteomes" id="UP000823749"/>
    </source>
</evidence>